<keyword evidence="3" id="KW-1185">Reference proteome</keyword>
<accession>A0A267FXL6</accession>
<dbReference type="Proteomes" id="UP000215902">
    <property type="component" value="Unassembled WGS sequence"/>
</dbReference>
<protein>
    <recommendedName>
        <fullName evidence="1">Protein kinase domain-containing protein</fullName>
    </recommendedName>
</protein>
<dbReference type="STRING" id="282301.A0A267FXL6"/>
<organism evidence="2 3">
    <name type="scientific">Macrostomum lignano</name>
    <dbReference type="NCBI Taxonomy" id="282301"/>
    <lineage>
        <taxon>Eukaryota</taxon>
        <taxon>Metazoa</taxon>
        <taxon>Spiralia</taxon>
        <taxon>Lophotrochozoa</taxon>
        <taxon>Platyhelminthes</taxon>
        <taxon>Rhabditophora</taxon>
        <taxon>Macrostomorpha</taxon>
        <taxon>Macrostomida</taxon>
        <taxon>Macrostomidae</taxon>
        <taxon>Macrostomum</taxon>
    </lineage>
</organism>
<dbReference type="EMBL" id="NIVC01000677">
    <property type="protein sequence ID" value="PAA78578.1"/>
    <property type="molecule type" value="Genomic_DNA"/>
</dbReference>
<feature type="non-terminal residue" evidence="2">
    <location>
        <position position="1"/>
    </location>
</feature>
<proteinExistence type="predicted"/>
<dbReference type="AlphaFoldDB" id="A0A267FXL6"/>
<dbReference type="GO" id="GO:0004672">
    <property type="term" value="F:protein kinase activity"/>
    <property type="evidence" value="ECO:0007669"/>
    <property type="project" value="InterPro"/>
</dbReference>
<dbReference type="GO" id="GO:0005524">
    <property type="term" value="F:ATP binding"/>
    <property type="evidence" value="ECO:0007669"/>
    <property type="project" value="InterPro"/>
</dbReference>
<evidence type="ECO:0000259" key="1">
    <source>
        <dbReference type="PROSITE" id="PS50011"/>
    </source>
</evidence>
<dbReference type="OrthoDB" id="4062651at2759"/>
<evidence type="ECO:0000313" key="2">
    <source>
        <dbReference type="EMBL" id="PAA78578.1"/>
    </source>
</evidence>
<comment type="caution">
    <text evidence="2">The sequence shown here is derived from an EMBL/GenBank/DDBJ whole genome shotgun (WGS) entry which is preliminary data.</text>
</comment>
<feature type="domain" description="Protein kinase" evidence="1">
    <location>
        <begin position="1"/>
        <end position="341"/>
    </location>
</feature>
<dbReference type="Gene3D" id="1.10.510.10">
    <property type="entry name" value="Transferase(Phosphotransferase) domain 1"/>
    <property type="match status" value="1"/>
</dbReference>
<dbReference type="InterPro" id="IPR001245">
    <property type="entry name" value="Ser-Thr/Tyr_kinase_cat_dom"/>
</dbReference>
<gene>
    <name evidence="2" type="ORF">BOX15_Mlig032705g2</name>
</gene>
<sequence length="405" mass="44457">IMLSSKITVNQDNLRDLEAAPIDSGYFSYACCKWKEDSTDQRYFLKKMKPTSSSTSVQITTATKLISNQFNILKKIKANHSALLSSVAFYMEQNVMLMGIVMEHCEHGNVLEFSLAQSDRRQPVSPLLLSLWLRQIAEGFHHLHSVEKPPICHGSFSSRNILITASLQAKIGGFDSGVIGPQPACLDQDRLAYGLSCFEVFTLACPRRQLSSKQLTSLLSNRIRARWPAATQASSWANVAQYVVTDRPPFDRAIEAWNGCLPGESVSQLLKMELETTETDSIVPVPEPAEPEFSSTDLGPASMTAVNLAKLSISPDKLVTPEQLGRLCCCPAVQAVFEPLLLLLEMLPGELRQLLERGQARGQPAAGLLYEGLQLLQPLHCQQLVRAMQAIGCCQGITALLGDSA</sequence>
<reference evidence="2 3" key="1">
    <citation type="submission" date="2017-06" db="EMBL/GenBank/DDBJ databases">
        <title>A platform for efficient transgenesis in Macrostomum lignano, a flatworm model organism for stem cell research.</title>
        <authorList>
            <person name="Berezikov E."/>
        </authorList>
    </citation>
    <scope>NUCLEOTIDE SEQUENCE [LARGE SCALE GENOMIC DNA]</scope>
    <source>
        <strain evidence="2">DV1</strain>
        <tissue evidence="2">Whole organism</tissue>
    </source>
</reference>
<name>A0A267FXL6_9PLAT</name>
<dbReference type="Pfam" id="PF07714">
    <property type="entry name" value="PK_Tyr_Ser-Thr"/>
    <property type="match status" value="1"/>
</dbReference>
<dbReference type="InterPro" id="IPR000719">
    <property type="entry name" value="Prot_kinase_dom"/>
</dbReference>
<dbReference type="PROSITE" id="PS50011">
    <property type="entry name" value="PROTEIN_KINASE_DOM"/>
    <property type="match status" value="1"/>
</dbReference>
<evidence type="ECO:0000313" key="3">
    <source>
        <dbReference type="Proteomes" id="UP000215902"/>
    </source>
</evidence>
<dbReference type="SUPFAM" id="SSF56112">
    <property type="entry name" value="Protein kinase-like (PK-like)"/>
    <property type="match status" value="1"/>
</dbReference>
<dbReference type="InterPro" id="IPR011009">
    <property type="entry name" value="Kinase-like_dom_sf"/>
</dbReference>